<dbReference type="PANTHER" id="PTHR46648:SF1">
    <property type="entry name" value="ADENOSINE 5'-MONOPHOSPHORAMIDASE HNT1"/>
    <property type="match status" value="1"/>
</dbReference>
<evidence type="ECO:0000256" key="1">
    <source>
        <dbReference type="PIRSR" id="PIRSR601310-1"/>
    </source>
</evidence>
<dbReference type="AlphaFoldDB" id="A0A4R4TL23"/>
<comment type="caution">
    <text evidence="5">The sequence shown here is derived from an EMBL/GenBank/DDBJ whole genome shotgun (WGS) entry which is preliminary data.</text>
</comment>
<dbReference type="InterPro" id="IPR001310">
    <property type="entry name" value="Histidine_triad_HIT"/>
</dbReference>
<dbReference type="OrthoDB" id="9784774at2"/>
<dbReference type="Gene3D" id="3.30.428.10">
    <property type="entry name" value="HIT-like"/>
    <property type="match status" value="1"/>
</dbReference>
<reference evidence="5 6" key="1">
    <citation type="submission" date="2019-03" db="EMBL/GenBank/DDBJ databases">
        <title>Draft genome sequences of novel Actinobacteria.</title>
        <authorList>
            <person name="Sahin N."/>
            <person name="Ay H."/>
            <person name="Saygin H."/>
        </authorList>
    </citation>
    <scope>NUCLEOTIDE SEQUENCE [LARGE SCALE GENOMIC DNA]</scope>
    <source>
        <strain evidence="5 6">DSM 41900</strain>
    </source>
</reference>
<name>A0A4R4TL23_9ACTN</name>
<dbReference type="Pfam" id="PF01230">
    <property type="entry name" value="HIT"/>
    <property type="match status" value="1"/>
</dbReference>
<accession>A0A4R4TL23</accession>
<sequence>MSPSTADRRGGFPPGFLKGVECAFCSIVAGETAAHVVLDDDTAVAFLDARPLFPGHTLVVPRRHVPTLTDLTDAETGPFFVRVRRVAAVVERAMDAEGSFVAANNRVSQSVPHLHVHVVPRRRRDGLRGFFWPRHRYESAEEAERVADLLRDALRD</sequence>
<evidence type="ECO:0000259" key="4">
    <source>
        <dbReference type="PROSITE" id="PS51084"/>
    </source>
</evidence>
<dbReference type="GO" id="GO:0003824">
    <property type="term" value="F:catalytic activity"/>
    <property type="evidence" value="ECO:0007669"/>
    <property type="project" value="InterPro"/>
</dbReference>
<dbReference type="RefSeq" id="WP_132816596.1">
    <property type="nucleotide sequence ID" value="NZ_SMKI01000030.1"/>
</dbReference>
<dbReference type="InterPro" id="IPR011146">
    <property type="entry name" value="HIT-like"/>
</dbReference>
<dbReference type="PROSITE" id="PS51084">
    <property type="entry name" value="HIT_2"/>
    <property type="match status" value="1"/>
</dbReference>
<evidence type="ECO:0000256" key="3">
    <source>
        <dbReference type="PROSITE-ProRule" id="PRU00464"/>
    </source>
</evidence>
<keyword evidence="6" id="KW-1185">Reference proteome</keyword>
<feature type="domain" description="HIT" evidence="4">
    <location>
        <begin position="23"/>
        <end position="128"/>
    </location>
</feature>
<gene>
    <name evidence="5" type="ORF">E1283_04775</name>
</gene>
<proteinExistence type="predicted"/>
<dbReference type="Proteomes" id="UP000295345">
    <property type="component" value="Unassembled WGS sequence"/>
</dbReference>
<evidence type="ECO:0000256" key="2">
    <source>
        <dbReference type="PIRSR" id="PIRSR601310-3"/>
    </source>
</evidence>
<dbReference type="SUPFAM" id="SSF54197">
    <property type="entry name" value="HIT-like"/>
    <property type="match status" value="1"/>
</dbReference>
<feature type="active site" description="Tele-AMP-histidine intermediate" evidence="1">
    <location>
        <position position="115"/>
    </location>
</feature>
<dbReference type="PRINTS" id="PR00332">
    <property type="entry name" value="HISTRIAD"/>
</dbReference>
<dbReference type="InterPro" id="IPR036265">
    <property type="entry name" value="HIT-like_sf"/>
</dbReference>
<evidence type="ECO:0000313" key="6">
    <source>
        <dbReference type="Proteomes" id="UP000295345"/>
    </source>
</evidence>
<dbReference type="PANTHER" id="PTHR46648">
    <property type="entry name" value="HIT FAMILY PROTEIN 1"/>
    <property type="match status" value="1"/>
</dbReference>
<dbReference type="EMBL" id="SMKI01000030">
    <property type="protein sequence ID" value="TDC78587.1"/>
    <property type="molecule type" value="Genomic_DNA"/>
</dbReference>
<organism evidence="5 6">
    <name type="scientific">Streptomyces hainanensis</name>
    <dbReference type="NCBI Taxonomy" id="402648"/>
    <lineage>
        <taxon>Bacteria</taxon>
        <taxon>Bacillati</taxon>
        <taxon>Actinomycetota</taxon>
        <taxon>Actinomycetes</taxon>
        <taxon>Kitasatosporales</taxon>
        <taxon>Streptomycetaceae</taxon>
        <taxon>Streptomyces</taxon>
    </lineage>
</organism>
<feature type="short sequence motif" description="Histidine triad motif" evidence="2 3">
    <location>
        <begin position="113"/>
        <end position="117"/>
    </location>
</feature>
<dbReference type="GO" id="GO:0009117">
    <property type="term" value="P:nucleotide metabolic process"/>
    <property type="evidence" value="ECO:0007669"/>
    <property type="project" value="TreeGrafter"/>
</dbReference>
<protein>
    <submittedName>
        <fullName evidence="5">HIT family protein</fullName>
    </submittedName>
</protein>
<evidence type="ECO:0000313" key="5">
    <source>
        <dbReference type="EMBL" id="TDC78587.1"/>
    </source>
</evidence>